<dbReference type="AlphaFoldDB" id="A0A975DJ08"/>
<dbReference type="EMBL" id="CP072133">
    <property type="protein sequence ID" value="QTH72037.1"/>
    <property type="molecule type" value="Genomic_DNA"/>
</dbReference>
<gene>
    <name evidence="1" type="primary">csy2</name>
    <name evidence="1" type="ORF">J5O05_03775</name>
</gene>
<evidence type="ECO:0000313" key="2">
    <source>
        <dbReference type="Proteomes" id="UP000664904"/>
    </source>
</evidence>
<dbReference type="CDD" id="cd09736">
    <property type="entry name" value="Csy2_I-F"/>
    <property type="match status" value="1"/>
</dbReference>
<reference evidence="1" key="1">
    <citation type="submission" date="2021-03" db="EMBL/GenBank/DDBJ databases">
        <title>Complete Genome of Pseudoalteromonas xiamenensis STKMTI.2, a new potential marine bacterium producing anti-Vibrio compounds.</title>
        <authorList>
            <person name="Handayani D.P."/>
            <person name="Isnansetyo A."/>
            <person name="Istiqomah I."/>
            <person name="Jumina J."/>
        </authorList>
    </citation>
    <scope>NUCLEOTIDE SEQUENCE</scope>
    <source>
        <strain evidence="1">STKMTI.2</strain>
    </source>
</reference>
<dbReference type="Pfam" id="PF09614">
    <property type="entry name" value="Cas_Csy2"/>
    <property type="match status" value="1"/>
</dbReference>
<evidence type="ECO:0000313" key="1">
    <source>
        <dbReference type="EMBL" id="QTH72037.1"/>
    </source>
</evidence>
<dbReference type="NCBIfam" id="TIGR02565">
    <property type="entry name" value="cas_Csy2"/>
    <property type="match status" value="1"/>
</dbReference>
<organism evidence="1 2">
    <name type="scientific">Pseudoalteromonas xiamenensis</name>
    <dbReference type="NCBI Taxonomy" id="882626"/>
    <lineage>
        <taxon>Bacteria</taxon>
        <taxon>Pseudomonadati</taxon>
        <taxon>Pseudomonadota</taxon>
        <taxon>Gammaproteobacteria</taxon>
        <taxon>Alteromonadales</taxon>
        <taxon>Pseudoalteromonadaceae</taxon>
        <taxon>Pseudoalteromonas</taxon>
    </lineage>
</organism>
<dbReference type="RefSeq" id="WP_208843659.1">
    <property type="nucleotide sequence ID" value="NZ_CP072133.1"/>
</dbReference>
<sequence length="330" mass="37078">MSQYVLIKKLNVQNANAIAELTYGFPAITNFLGFAHALSRKLPASLNVNLGGVVVISHKNQVHARQPKGWGDYVFALTRNPLTHQGKTAPINEEGRMNMQISLLVELKGLVAGDTLTETDLKAHLKRLIPTLRLAGGQILGFEACELLNTEEQQAYALRRLMPGFVLMDRHEYLVAHFEQRKTEQDDVCLFDAWCDFATLTYRANPSEHQQTEDTVEAEQAIVKANWEYVPKPNAGYLVPIATGFCAISPLYDAGEVANVRDNTVPVTFAETAYSVGEWQSVHRLHHIESALWRYTDNHPWYIATTNELIQPIIEPDFIDSEAAFNPDNF</sequence>
<dbReference type="InterPro" id="IPR013398">
    <property type="entry name" value="CRISPR-assoc_prot_Csy2"/>
</dbReference>
<name>A0A975DJ08_9GAMM</name>
<keyword evidence="2" id="KW-1185">Reference proteome</keyword>
<dbReference type="KEGG" id="pxi:J5O05_03775"/>
<dbReference type="Proteomes" id="UP000664904">
    <property type="component" value="Chromosome"/>
</dbReference>
<proteinExistence type="predicted"/>
<protein>
    <submittedName>
        <fullName evidence="1">Type I-F CRISPR-associated protein Csy2</fullName>
    </submittedName>
</protein>
<accession>A0A975DJ08</accession>